<evidence type="ECO:0000256" key="1">
    <source>
        <dbReference type="SAM" id="MobiDB-lite"/>
    </source>
</evidence>
<proteinExistence type="predicted"/>
<feature type="domain" description="F-box" evidence="2">
    <location>
        <begin position="6"/>
        <end position="48"/>
    </location>
</feature>
<sequence length="289" mass="32077">MSQPPELVDDLVEEFLLRCPPDDPACLLRAALVCKRWYRLISGRRFRRRFAELHRTAPMLGFFYCRLAPLRFVPTTSFRPPPSDLLRISRALDARHGRVLLHNLFSCQLEETKLIVWDPITGGMRPLPMPRFRRSYTSWTAAVLCLEAGCDHLDCGGGRFLVVFVATDESERFTSTCIYSSENGAWSKLTTAIKVIDLEDALSVRALEASAQVVGFADGIGIILVRMVDAFFTVDVKSNLVKKIAEGLDFFNVVPYLSFYTPALGAASSDGGPRATAPHSGGACRKASR</sequence>
<gene>
    <name evidence="3" type="primary">ga07558</name>
    <name evidence="3" type="ORF">PR202_ga07558</name>
</gene>
<dbReference type="SUPFAM" id="SSF81383">
    <property type="entry name" value="F-box domain"/>
    <property type="match status" value="1"/>
</dbReference>
<evidence type="ECO:0000313" key="4">
    <source>
        <dbReference type="Proteomes" id="UP001054889"/>
    </source>
</evidence>
<accession>A0AAV5BZU9</accession>
<comment type="caution">
    <text evidence="3">The sequence shown here is derived from an EMBL/GenBank/DDBJ whole genome shotgun (WGS) entry which is preliminary data.</text>
</comment>
<organism evidence="3 4">
    <name type="scientific">Eleusine coracana subsp. coracana</name>
    <dbReference type="NCBI Taxonomy" id="191504"/>
    <lineage>
        <taxon>Eukaryota</taxon>
        <taxon>Viridiplantae</taxon>
        <taxon>Streptophyta</taxon>
        <taxon>Embryophyta</taxon>
        <taxon>Tracheophyta</taxon>
        <taxon>Spermatophyta</taxon>
        <taxon>Magnoliopsida</taxon>
        <taxon>Liliopsida</taxon>
        <taxon>Poales</taxon>
        <taxon>Poaceae</taxon>
        <taxon>PACMAD clade</taxon>
        <taxon>Chloridoideae</taxon>
        <taxon>Cynodonteae</taxon>
        <taxon>Eleusininae</taxon>
        <taxon>Eleusine</taxon>
    </lineage>
</organism>
<dbReference type="EMBL" id="BQKI01000003">
    <property type="protein sequence ID" value="GJM91205.1"/>
    <property type="molecule type" value="Genomic_DNA"/>
</dbReference>
<keyword evidence="4" id="KW-1185">Reference proteome</keyword>
<dbReference type="AlphaFoldDB" id="A0AAV5BZU9"/>
<dbReference type="Proteomes" id="UP001054889">
    <property type="component" value="Unassembled WGS sequence"/>
</dbReference>
<reference evidence="3" key="2">
    <citation type="submission" date="2021-12" db="EMBL/GenBank/DDBJ databases">
        <title>Resequencing data analysis of finger millet.</title>
        <authorList>
            <person name="Hatakeyama M."/>
            <person name="Aluri S."/>
            <person name="Balachadran M.T."/>
            <person name="Sivarajan S.R."/>
            <person name="Poveda L."/>
            <person name="Shimizu-Inatsugi R."/>
            <person name="Schlapbach R."/>
            <person name="Sreeman S.M."/>
            <person name="Shimizu K.K."/>
        </authorList>
    </citation>
    <scope>NUCLEOTIDE SEQUENCE</scope>
</reference>
<dbReference type="PANTHER" id="PTHR32133:SF386">
    <property type="entry name" value="F-BOX DOMAIN-CONTAINING PROTEIN"/>
    <property type="match status" value="1"/>
</dbReference>
<dbReference type="InterPro" id="IPR036047">
    <property type="entry name" value="F-box-like_dom_sf"/>
</dbReference>
<dbReference type="Pfam" id="PF00646">
    <property type="entry name" value="F-box"/>
    <property type="match status" value="1"/>
</dbReference>
<name>A0AAV5BZU9_ELECO</name>
<reference evidence="3" key="1">
    <citation type="journal article" date="2018" name="DNA Res.">
        <title>Multiple hybrid de novo genome assembly of finger millet, an orphan allotetraploid crop.</title>
        <authorList>
            <person name="Hatakeyama M."/>
            <person name="Aluri S."/>
            <person name="Balachadran M.T."/>
            <person name="Sivarajan S.R."/>
            <person name="Patrignani A."/>
            <person name="Gruter S."/>
            <person name="Poveda L."/>
            <person name="Shimizu-Inatsugi R."/>
            <person name="Baeten J."/>
            <person name="Francoijs K.J."/>
            <person name="Nataraja K.N."/>
            <person name="Reddy Y.A.N."/>
            <person name="Phadnis S."/>
            <person name="Ravikumar R.L."/>
            <person name="Schlapbach R."/>
            <person name="Sreeman S.M."/>
            <person name="Shimizu K.K."/>
        </authorList>
    </citation>
    <scope>NUCLEOTIDE SEQUENCE</scope>
</reference>
<dbReference type="PANTHER" id="PTHR32133">
    <property type="entry name" value="OS07G0120400 PROTEIN"/>
    <property type="match status" value="1"/>
</dbReference>
<evidence type="ECO:0000259" key="2">
    <source>
        <dbReference type="Pfam" id="PF00646"/>
    </source>
</evidence>
<dbReference type="InterPro" id="IPR001810">
    <property type="entry name" value="F-box_dom"/>
</dbReference>
<evidence type="ECO:0000313" key="3">
    <source>
        <dbReference type="EMBL" id="GJM91205.1"/>
    </source>
</evidence>
<feature type="region of interest" description="Disordered" evidence="1">
    <location>
        <begin position="268"/>
        <end position="289"/>
    </location>
</feature>
<protein>
    <recommendedName>
        <fullName evidence="2">F-box domain-containing protein</fullName>
    </recommendedName>
</protein>